<organism evidence="1">
    <name type="scientific">Pararge aegeria</name>
    <name type="common">speckled wood butterfly</name>
    <dbReference type="NCBI Taxonomy" id="116150"/>
    <lineage>
        <taxon>Eukaryota</taxon>
        <taxon>Metazoa</taxon>
        <taxon>Ecdysozoa</taxon>
        <taxon>Arthropoda</taxon>
        <taxon>Hexapoda</taxon>
        <taxon>Insecta</taxon>
        <taxon>Pterygota</taxon>
        <taxon>Neoptera</taxon>
        <taxon>Endopterygota</taxon>
        <taxon>Lepidoptera</taxon>
        <taxon>Glossata</taxon>
        <taxon>Ditrysia</taxon>
        <taxon>Papilionoidea</taxon>
        <taxon>Nymphalidae</taxon>
        <taxon>Satyrinae</taxon>
        <taxon>Satyrini</taxon>
        <taxon>Parargina</taxon>
        <taxon>Pararge</taxon>
    </lineage>
</organism>
<sequence length="115" mass="13580">MHFLRCLNVNVIDIFVARDFIFHNILVALKFVTHNAFRNKCETKSSQKKLYLLVFHVRTEFGNFAKSLHTRAVLTWHILRSSPITNICIYNIIKFLPRFSCVSNYIDELYLTTLL</sequence>
<accession>S4PXT6</accession>
<protein>
    <submittedName>
        <fullName evidence="1">Uncharacterized protein</fullName>
    </submittedName>
</protein>
<reference evidence="1" key="1">
    <citation type="journal article" date="2013" name="BMC Genomics">
        <title>Unscrambling butterfly oogenesis.</title>
        <authorList>
            <person name="Carter J.M."/>
            <person name="Baker S.C."/>
            <person name="Pink R."/>
            <person name="Carter D.R."/>
            <person name="Collins A."/>
            <person name="Tomlin J."/>
            <person name="Gibbs M."/>
            <person name="Breuker C.J."/>
        </authorList>
    </citation>
    <scope>NUCLEOTIDE SEQUENCE</scope>
    <source>
        <tissue evidence="1">Ovary</tissue>
    </source>
</reference>
<evidence type="ECO:0000313" key="1">
    <source>
        <dbReference type="EMBL" id="JAA88087.1"/>
    </source>
</evidence>
<dbReference type="AlphaFoldDB" id="S4PXT6"/>
<name>S4PXT6_9NEOP</name>
<dbReference type="EMBL" id="GAIX01004473">
    <property type="protein sequence ID" value="JAA88087.1"/>
    <property type="molecule type" value="Transcribed_RNA"/>
</dbReference>
<reference evidence="1" key="2">
    <citation type="submission" date="2013-05" db="EMBL/GenBank/DDBJ databases">
        <authorList>
            <person name="Carter J.-M."/>
            <person name="Baker S.C."/>
            <person name="Pink R."/>
            <person name="Carter D.R.F."/>
            <person name="Collins A."/>
            <person name="Tomlin J."/>
            <person name="Gibbs M."/>
            <person name="Breuker C.J."/>
        </authorList>
    </citation>
    <scope>NUCLEOTIDE SEQUENCE</scope>
    <source>
        <tissue evidence="1">Ovary</tissue>
    </source>
</reference>
<proteinExistence type="predicted"/>